<sequence>MVDNNSNSSHNNPEKRKNPFKKMLDNMKNLVKKDNEDDKQSSFEASKTRKNQDSNNPKLETSETKKAKRSTRERKANTKEQKLPKKFQKGW</sequence>
<feature type="region of interest" description="Disordered" evidence="1">
    <location>
        <begin position="1"/>
        <end position="91"/>
    </location>
</feature>
<dbReference type="KEGG" id="mbw:MSBRW_1713"/>
<protein>
    <submittedName>
        <fullName evidence="2">Uncharacterized protein</fullName>
    </submittedName>
</protein>
<name>A0A0E3LLB2_METBA</name>
<dbReference type="HOGENOM" id="CLU_2353241_0_0_2"/>
<feature type="compositionally biased region" description="Basic and acidic residues" evidence="1">
    <location>
        <begin position="73"/>
        <end position="83"/>
    </location>
</feature>
<evidence type="ECO:0000256" key="1">
    <source>
        <dbReference type="SAM" id="MobiDB-lite"/>
    </source>
</evidence>
<evidence type="ECO:0000313" key="2">
    <source>
        <dbReference type="EMBL" id="AKB50966.1"/>
    </source>
</evidence>
<dbReference type="AlphaFoldDB" id="A0A0E3LLB2"/>
<feature type="compositionally biased region" description="Polar residues" evidence="1">
    <location>
        <begin position="1"/>
        <end position="11"/>
    </location>
</feature>
<feature type="compositionally biased region" description="Basic and acidic residues" evidence="1">
    <location>
        <begin position="12"/>
        <end position="52"/>
    </location>
</feature>
<gene>
    <name evidence="2" type="ORF">MSBRW_1713</name>
</gene>
<dbReference type="GeneID" id="24823200"/>
<organism evidence="2 3">
    <name type="scientific">Methanosarcina barkeri str. Wiesmoor</name>
    <dbReference type="NCBI Taxonomy" id="1434109"/>
    <lineage>
        <taxon>Archaea</taxon>
        <taxon>Methanobacteriati</taxon>
        <taxon>Methanobacteriota</taxon>
        <taxon>Stenosarchaea group</taxon>
        <taxon>Methanomicrobia</taxon>
        <taxon>Methanosarcinales</taxon>
        <taxon>Methanosarcinaceae</taxon>
        <taxon>Methanosarcina</taxon>
    </lineage>
</organism>
<dbReference type="PATRIC" id="fig|1434109.4.peg.2159"/>
<accession>A0A0E3LLB2</accession>
<dbReference type="Proteomes" id="UP000033038">
    <property type="component" value="Chromosome"/>
</dbReference>
<dbReference type="RefSeq" id="WP_011307959.1">
    <property type="nucleotide sequence ID" value="NZ_CP009526.1"/>
</dbReference>
<reference evidence="2 3" key="1">
    <citation type="submission" date="2014-07" db="EMBL/GenBank/DDBJ databases">
        <title>Methanogenic archaea and the global carbon cycle.</title>
        <authorList>
            <person name="Henriksen J.R."/>
            <person name="Luke J."/>
            <person name="Reinhart S."/>
            <person name="Benedict M.N."/>
            <person name="Youngblut N.D."/>
            <person name="Metcalf M.E."/>
            <person name="Whitaker R.J."/>
            <person name="Metcalf W.W."/>
        </authorList>
    </citation>
    <scope>NUCLEOTIDE SEQUENCE [LARGE SCALE GENOMIC DNA]</scope>
    <source>
        <strain evidence="2 3">Wiesmoor</strain>
    </source>
</reference>
<proteinExistence type="predicted"/>
<dbReference type="EMBL" id="CP009526">
    <property type="protein sequence ID" value="AKB50966.1"/>
    <property type="molecule type" value="Genomic_DNA"/>
</dbReference>
<evidence type="ECO:0000313" key="3">
    <source>
        <dbReference type="Proteomes" id="UP000033038"/>
    </source>
</evidence>